<evidence type="ECO:0000313" key="3">
    <source>
        <dbReference type="Proteomes" id="UP001324993"/>
    </source>
</evidence>
<protein>
    <submittedName>
        <fullName evidence="2">DUF4114 domain-containing protein</fullName>
    </submittedName>
</protein>
<dbReference type="Proteomes" id="UP001324993">
    <property type="component" value="Chromosome"/>
</dbReference>
<evidence type="ECO:0000259" key="1">
    <source>
        <dbReference type="Pfam" id="PF13448"/>
    </source>
</evidence>
<keyword evidence="3" id="KW-1185">Reference proteome</keyword>
<sequence>MKNILKLILATSFIHQIGFAQTEADFQDSARPFGLEITGPVMEAGSDAASATFQSEDLPVLLDFANANLSEYQALSDIAAISLDPDALHLQNDAAVRVYFVAEGAGYRNTLGYTTQDATGATSTDLLIFPDASSQATFMNPAFVNDPEFQSSIDRSDSTPLVSGDFVDLGVYEAGSFVDFFLISNGANGGSNTYTADASTNPDLLQHVVAFAIPDSPYLLIGFEDIYNGGDKDYNDIVFAVDIGAMNVAYLANPEPAFWMMMAVLCLAGFVMHRRRSGEILSNLC</sequence>
<accession>A0ABZ0RMT6</accession>
<organism evidence="2 3">
    <name type="scientific">Coraliomargarita algicola</name>
    <dbReference type="NCBI Taxonomy" id="3092156"/>
    <lineage>
        <taxon>Bacteria</taxon>
        <taxon>Pseudomonadati</taxon>
        <taxon>Verrucomicrobiota</taxon>
        <taxon>Opitutia</taxon>
        <taxon>Puniceicoccales</taxon>
        <taxon>Coraliomargaritaceae</taxon>
        <taxon>Coraliomargarita</taxon>
    </lineage>
</organism>
<reference evidence="2 3" key="1">
    <citation type="submission" date="2023-11" db="EMBL/GenBank/DDBJ databases">
        <title>Coraliomargarita sp. nov., isolated from marine algae.</title>
        <authorList>
            <person name="Lee J.K."/>
            <person name="Baek J.H."/>
            <person name="Kim J.M."/>
            <person name="Choi D.G."/>
            <person name="Jeon C.O."/>
        </authorList>
    </citation>
    <scope>NUCLEOTIDE SEQUENCE [LARGE SCALE GENOMIC DNA]</scope>
    <source>
        <strain evidence="2 3">J2-16</strain>
    </source>
</reference>
<dbReference type="InterPro" id="IPR025193">
    <property type="entry name" value="DUF4114"/>
</dbReference>
<gene>
    <name evidence="2" type="ORF">SH580_03770</name>
</gene>
<dbReference type="EMBL" id="CP138858">
    <property type="protein sequence ID" value="WPJ96822.1"/>
    <property type="molecule type" value="Genomic_DNA"/>
</dbReference>
<dbReference type="Pfam" id="PF13448">
    <property type="entry name" value="DUF4114"/>
    <property type="match status" value="1"/>
</dbReference>
<evidence type="ECO:0000313" key="2">
    <source>
        <dbReference type="EMBL" id="WPJ96822.1"/>
    </source>
</evidence>
<feature type="domain" description="DUF4114" evidence="1">
    <location>
        <begin position="173"/>
        <end position="242"/>
    </location>
</feature>
<proteinExistence type="predicted"/>
<name>A0ABZ0RMT6_9BACT</name>
<dbReference type="RefSeq" id="WP_319833679.1">
    <property type="nucleotide sequence ID" value="NZ_CP138858.1"/>
</dbReference>